<name>A0A853BMU8_9ACTN</name>
<feature type="region of interest" description="Disordered" evidence="1">
    <location>
        <begin position="174"/>
        <end position="234"/>
    </location>
</feature>
<dbReference type="AlphaFoldDB" id="A0A853BMU8"/>
<evidence type="ECO:0000313" key="2">
    <source>
        <dbReference type="EMBL" id="NYI95851.1"/>
    </source>
</evidence>
<gene>
    <name evidence="2" type="ORF">HNR12_002128</name>
</gene>
<reference evidence="2 3" key="1">
    <citation type="submission" date="2020-07" db="EMBL/GenBank/DDBJ databases">
        <title>Sequencing the genomes of 1000 actinobacteria strains.</title>
        <authorList>
            <person name="Klenk H.-P."/>
        </authorList>
    </citation>
    <scope>NUCLEOTIDE SEQUENCE [LARGE SCALE GENOMIC DNA]</scope>
    <source>
        <strain evidence="2 3">DSM 45927</strain>
    </source>
</reference>
<comment type="caution">
    <text evidence="2">The sequence shown here is derived from an EMBL/GenBank/DDBJ whole genome shotgun (WGS) entry which is preliminary data.</text>
</comment>
<dbReference type="Proteomes" id="UP000575985">
    <property type="component" value="Unassembled WGS sequence"/>
</dbReference>
<feature type="compositionally biased region" description="Basic and acidic residues" evidence="1">
    <location>
        <begin position="224"/>
        <end position="234"/>
    </location>
</feature>
<proteinExistence type="predicted"/>
<sequence length="234" mass="25103">MLVSDNGGGMVESGSADGVNQDGLAYLEQLMAQAKGSVREELGTAAAQWQDAVEAWRSAREKLSTKLSTVHSLRDQARENNHPAADRLNGLMTAIHVVQSQPTDLSKTGAVAEVLKNQNSGLTERVRSMVSPTYARQALQEVIDALRQDTARIGKQSASMREDLAAIEAFQKELDTPREAGEARETQDHPARRIAGEMAGRLTGRRGARSGPGPTQPSRAPVPRARDGRGASKA</sequence>
<protein>
    <submittedName>
        <fullName evidence="2">Chromosome segregation ATPase</fullName>
    </submittedName>
</protein>
<evidence type="ECO:0000313" key="3">
    <source>
        <dbReference type="Proteomes" id="UP000575985"/>
    </source>
</evidence>
<evidence type="ECO:0000256" key="1">
    <source>
        <dbReference type="SAM" id="MobiDB-lite"/>
    </source>
</evidence>
<organism evidence="2 3">
    <name type="scientific">Streptomonospora nanhaiensis</name>
    <dbReference type="NCBI Taxonomy" id="1323731"/>
    <lineage>
        <taxon>Bacteria</taxon>
        <taxon>Bacillati</taxon>
        <taxon>Actinomycetota</taxon>
        <taxon>Actinomycetes</taxon>
        <taxon>Streptosporangiales</taxon>
        <taxon>Nocardiopsidaceae</taxon>
        <taxon>Streptomonospora</taxon>
    </lineage>
</organism>
<accession>A0A853BMU8</accession>
<dbReference type="EMBL" id="JACCFO010000001">
    <property type="protein sequence ID" value="NYI95851.1"/>
    <property type="molecule type" value="Genomic_DNA"/>
</dbReference>
<dbReference type="RefSeq" id="WP_179767309.1">
    <property type="nucleotide sequence ID" value="NZ_JACCFO010000001.1"/>
</dbReference>
<keyword evidence="3" id="KW-1185">Reference proteome</keyword>
<feature type="compositionally biased region" description="Basic and acidic residues" evidence="1">
    <location>
        <begin position="174"/>
        <end position="195"/>
    </location>
</feature>